<evidence type="ECO:0000256" key="6">
    <source>
        <dbReference type="RuleBase" id="RU362028"/>
    </source>
</evidence>
<dbReference type="AlphaFoldDB" id="A0A1S6IVG5"/>
<dbReference type="PANTHER" id="PTHR21600">
    <property type="entry name" value="MITOCHONDRIAL RNA PSEUDOURIDINE SYNTHASE"/>
    <property type="match status" value="1"/>
</dbReference>
<dbReference type="PANTHER" id="PTHR21600:SF35">
    <property type="entry name" value="PSEUDOURIDINE SYNTHASE"/>
    <property type="match status" value="1"/>
</dbReference>
<dbReference type="GO" id="GO:0003723">
    <property type="term" value="F:RNA binding"/>
    <property type="evidence" value="ECO:0007669"/>
    <property type="project" value="UniProtKB-KW"/>
</dbReference>
<keyword evidence="3 6" id="KW-0413">Isomerase</keyword>
<evidence type="ECO:0000256" key="5">
    <source>
        <dbReference type="PROSITE-ProRule" id="PRU00182"/>
    </source>
</evidence>
<name>A0A1S6IVG5_9FIRM</name>
<dbReference type="NCBIfam" id="TIGR00005">
    <property type="entry name" value="rluA_subfam"/>
    <property type="match status" value="1"/>
</dbReference>
<gene>
    <name evidence="8" type="ORF">B0537_06435</name>
</gene>
<dbReference type="Pfam" id="PF00849">
    <property type="entry name" value="PseudoU_synth_2"/>
    <property type="match status" value="1"/>
</dbReference>
<proteinExistence type="inferred from homology"/>
<dbReference type="GO" id="GO:0009982">
    <property type="term" value="F:pseudouridine synthase activity"/>
    <property type="evidence" value="ECO:0007669"/>
    <property type="project" value="InterPro"/>
</dbReference>
<comment type="similarity">
    <text evidence="2 6">Belongs to the pseudouridine synthase RluA family.</text>
</comment>
<dbReference type="STRING" id="1833852.B0537_06435"/>
<dbReference type="GO" id="GO:0140098">
    <property type="term" value="F:catalytic activity, acting on RNA"/>
    <property type="evidence" value="ECO:0007669"/>
    <property type="project" value="UniProtKB-ARBA"/>
</dbReference>
<comment type="catalytic activity">
    <reaction evidence="1 6">
        <text>a uridine in RNA = a pseudouridine in RNA</text>
        <dbReference type="Rhea" id="RHEA:48348"/>
        <dbReference type="Rhea" id="RHEA-COMP:12068"/>
        <dbReference type="Rhea" id="RHEA-COMP:12069"/>
        <dbReference type="ChEBI" id="CHEBI:65314"/>
        <dbReference type="ChEBI" id="CHEBI:65315"/>
    </reaction>
</comment>
<evidence type="ECO:0000313" key="9">
    <source>
        <dbReference type="Proteomes" id="UP000189464"/>
    </source>
</evidence>
<dbReference type="OrthoDB" id="9807829at2"/>
<dbReference type="InterPro" id="IPR006145">
    <property type="entry name" value="PsdUridine_synth_RsuA/RluA"/>
</dbReference>
<organism evidence="8 9">
    <name type="scientific">Desulforamulus ferrireducens</name>
    <dbReference type="NCBI Taxonomy" id="1833852"/>
    <lineage>
        <taxon>Bacteria</taxon>
        <taxon>Bacillati</taxon>
        <taxon>Bacillota</taxon>
        <taxon>Clostridia</taxon>
        <taxon>Eubacteriales</taxon>
        <taxon>Peptococcaceae</taxon>
        <taxon>Desulforamulus</taxon>
    </lineage>
</organism>
<accession>A0A1S6IVG5</accession>
<dbReference type="CDD" id="cd02869">
    <property type="entry name" value="PseudoU_synth_RluA_like"/>
    <property type="match status" value="1"/>
</dbReference>
<evidence type="ECO:0000313" key="8">
    <source>
        <dbReference type="EMBL" id="AQS58752.1"/>
    </source>
</evidence>
<dbReference type="EMBL" id="CP019698">
    <property type="protein sequence ID" value="AQS58752.1"/>
    <property type="molecule type" value="Genomic_DNA"/>
</dbReference>
<keyword evidence="9" id="KW-1185">Reference proteome</keyword>
<dbReference type="FunFam" id="3.30.2350.10:FF:000005">
    <property type="entry name" value="Pseudouridine synthase"/>
    <property type="match status" value="1"/>
</dbReference>
<evidence type="ECO:0000256" key="3">
    <source>
        <dbReference type="ARBA" id="ARBA00023235"/>
    </source>
</evidence>
<keyword evidence="5" id="KW-0694">RNA-binding</keyword>
<dbReference type="RefSeq" id="WP_077713758.1">
    <property type="nucleotide sequence ID" value="NZ_CP019698.1"/>
</dbReference>
<dbReference type="Gene3D" id="3.30.2350.10">
    <property type="entry name" value="Pseudouridine synthase"/>
    <property type="match status" value="1"/>
</dbReference>
<dbReference type="InterPro" id="IPR050188">
    <property type="entry name" value="RluA_PseudoU_synthase"/>
</dbReference>
<dbReference type="KEGG" id="dfg:B0537_06435"/>
<feature type="active site" evidence="4">
    <location>
        <position position="121"/>
    </location>
</feature>
<evidence type="ECO:0000256" key="4">
    <source>
        <dbReference type="PIRSR" id="PIRSR606225-1"/>
    </source>
</evidence>
<dbReference type="GO" id="GO:0000455">
    <property type="term" value="P:enzyme-directed rRNA pseudouridine synthesis"/>
    <property type="evidence" value="ECO:0007669"/>
    <property type="project" value="TreeGrafter"/>
</dbReference>
<feature type="domain" description="Pseudouridine synthase RsuA/RluA-like" evidence="7">
    <location>
        <begin position="74"/>
        <end position="225"/>
    </location>
</feature>
<dbReference type="InterPro" id="IPR020103">
    <property type="entry name" value="PsdUridine_synth_cat_dom_sf"/>
</dbReference>
<sequence>MDHWTVERVLRKKGISRSLLRRAKAGEQILLNGERVKSNHPVRKGDCLELLMEQQSSAVIPEQIKLNIIYEDEDLLAVSKPPQMLVHPLTNQATGTLANAIAHHWQQKGEQNLIRLVHRLDRDTSGLVLVAKNPYVHQQLQQQMQREQFVRRYLALVQGVPVPARGVIDAPIGLVPGSIIERVVTPTGKAAVSHYWVLRQDKYHSLVCLELKTGRTHQVRVHMAHLGHPLLGDSLYGGEMGLIKRQALHCAYLAFTHPITGKKMQLVCPLPEDMKGLLN</sequence>
<dbReference type="Proteomes" id="UP000189464">
    <property type="component" value="Chromosome"/>
</dbReference>
<reference evidence="8 9" key="1">
    <citation type="journal article" date="2016" name="Int. J. Syst. Evol. Microbiol.">
        <title>Desulfotomaculum ferrireducens sp. nov., a moderately thermophilic sulfate-reducing and dissimilatory Fe(III)-reducing bacterium isolated from compost.</title>
        <authorList>
            <person name="Yang G."/>
            <person name="Guo J."/>
            <person name="Zhuang L."/>
            <person name="Yuan Y."/>
            <person name="Zhou S."/>
        </authorList>
    </citation>
    <scope>NUCLEOTIDE SEQUENCE [LARGE SCALE GENOMIC DNA]</scope>
    <source>
        <strain evidence="8 9">GSS09</strain>
    </source>
</reference>
<comment type="function">
    <text evidence="6">Responsible for synthesis of pseudouridine from uracil.</text>
</comment>
<dbReference type="PROSITE" id="PS50889">
    <property type="entry name" value="S4"/>
    <property type="match status" value="1"/>
</dbReference>
<dbReference type="PROSITE" id="PS01129">
    <property type="entry name" value="PSI_RLU"/>
    <property type="match status" value="1"/>
</dbReference>
<evidence type="ECO:0000256" key="2">
    <source>
        <dbReference type="ARBA" id="ARBA00010876"/>
    </source>
</evidence>
<dbReference type="InterPro" id="IPR006224">
    <property type="entry name" value="PsdUridine_synth_RluA-like_CS"/>
</dbReference>
<dbReference type="SUPFAM" id="SSF55120">
    <property type="entry name" value="Pseudouridine synthase"/>
    <property type="match status" value="1"/>
</dbReference>
<evidence type="ECO:0000259" key="7">
    <source>
        <dbReference type="Pfam" id="PF00849"/>
    </source>
</evidence>
<dbReference type="InterPro" id="IPR006225">
    <property type="entry name" value="PsdUridine_synth_RluC/D"/>
</dbReference>
<protein>
    <recommendedName>
        <fullName evidence="6">Pseudouridine synthase</fullName>
        <ecNumber evidence="6">5.4.99.-</ecNumber>
    </recommendedName>
</protein>
<evidence type="ECO:0000256" key="1">
    <source>
        <dbReference type="ARBA" id="ARBA00000073"/>
    </source>
</evidence>
<dbReference type="EC" id="5.4.99.-" evidence="6"/>